<evidence type="ECO:0000256" key="1">
    <source>
        <dbReference type="SAM" id="Phobius"/>
    </source>
</evidence>
<protein>
    <submittedName>
        <fullName evidence="2">Uncharacterized protein</fullName>
    </submittedName>
</protein>
<keyword evidence="1" id="KW-0812">Transmembrane</keyword>
<dbReference type="SUPFAM" id="SSF48371">
    <property type="entry name" value="ARM repeat"/>
    <property type="match status" value="1"/>
</dbReference>
<gene>
    <name evidence="2" type="ORF">BLNAU_7289</name>
</gene>
<organism evidence="2 3">
    <name type="scientific">Blattamonas nauphoetae</name>
    <dbReference type="NCBI Taxonomy" id="2049346"/>
    <lineage>
        <taxon>Eukaryota</taxon>
        <taxon>Metamonada</taxon>
        <taxon>Preaxostyla</taxon>
        <taxon>Oxymonadida</taxon>
        <taxon>Blattamonas</taxon>
    </lineage>
</organism>
<keyword evidence="1" id="KW-1133">Transmembrane helix</keyword>
<evidence type="ECO:0000313" key="2">
    <source>
        <dbReference type="EMBL" id="KAK2957855.1"/>
    </source>
</evidence>
<feature type="transmembrane region" description="Helical" evidence="1">
    <location>
        <begin position="12"/>
        <end position="32"/>
    </location>
</feature>
<comment type="caution">
    <text evidence="2">The sequence shown here is derived from an EMBL/GenBank/DDBJ whole genome shotgun (WGS) entry which is preliminary data.</text>
</comment>
<keyword evidence="1" id="KW-0472">Membrane</keyword>
<dbReference type="EMBL" id="JARBJD010000043">
    <property type="protein sequence ID" value="KAK2957855.1"/>
    <property type="molecule type" value="Genomic_DNA"/>
</dbReference>
<accession>A0ABQ9Y280</accession>
<evidence type="ECO:0000313" key="3">
    <source>
        <dbReference type="Proteomes" id="UP001281761"/>
    </source>
</evidence>
<dbReference type="InterPro" id="IPR016024">
    <property type="entry name" value="ARM-type_fold"/>
</dbReference>
<dbReference type="Proteomes" id="UP001281761">
    <property type="component" value="Unassembled WGS sequence"/>
</dbReference>
<name>A0ABQ9Y280_9EUKA</name>
<sequence length="327" mass="36563">MFLKCVLMFYPFSVDALGWFITLCSFFVIALVRDKYPFHNALQDKAALFLKSLEPKDFDRTLTNKLVTHLVPSSVRSPSGFVESIVTLLSSPHSTVVEAALSFLNETMKTSSPAIRYPLVELDLITNLFATVHPHTLPISGNEPIFDNLIEIIRNCVDLAHPSRLSNLGITTTVGQYTHREMILQKVVIHVFLLNTTLINILSFLSEWKNEGPEVAQSGKRMMQALISEGFEDMLEQMLKRDEGSLHLEAVGIECEKAVMVASRMLIRNRLSRMTPPRFCGLASEIGNALIAGADEQIQVSPPIVQKCHIVNRPLSKQFLVSQNDAL</sequence>
<reference evidence="2 3" key="1">
    <citation type="journal article" date="2022" name="bioRxiv">
        <title>Genomics of Preaxostyla Flagellates Illuminates Evolutionary Transitions and the Path Towards Mitochondrial Loss.</title>
        <authorList>
            <person name="Novak L.V.F."/>
            <person name="Treitli S.C."/>
            <person name="Pyrih J."/>
            <person name="Halakuc P."/>
            <person name="Pipaliya S.V."/>
            <person name="Vacek V."/>
            <person name="Brzon O."/>
            <person name="Soukal P."/>
            <person name="Eme L."/>
            <person name="Dacks J.B."/>
            <person name="Karnkowska A."/>
            <person name="Elias M."/>
            <person name="Hampl V."/>
        </authorList>
    </citation>
    <scope>NUCLEOTIDE SEQUENCE [LARGE SCALE GENOMIC DNA]</scope>
    <source>
        <strain evidence="2">NAU3</strain>
        <tissue evidence="2">Gut</tissue>
    </source>
</reference>
<proteinExistence type="predicted"/>
<keyword evidence="3" id="KW-1185">Reference proteome</keyword>